<evidence type="ECO:0000256" key="2">
    <source>
        <dbReference type="ARBA" id="ARBA00022670"/>
    </source>
</evidence>
<evidence type="ECO:0000313" key="6">
    <source>
        <dbReference type="Proteomes" id="UP000037175"/>
    </source>
</evidence>
<sequence length="153" mass="16782">MQKIVVLGVGNILFQDEGVGIHVIQALQKMNLPENVDVIEGGTAGLELLPLIEDYSHMIVVDAVNAGEKPGTLFRFKPDDVTGFPGNIETSVHQLGLLEVLQMGKLIGKLPDTVIIAVQPKSFDWGMELTPELQAKMPQIIDLVFKEIKKINK</sequence>
<keyword evidence="4" id="KW-0378">Hydrolase</keyword>
<dbReference type="EMBL" id="LGTE01000030">
    <property type="protein sequence ID" value="KNZ68456.1"/>
    <property type="molecule type" value="Genomic_DNA"/>
</dbReference>
<dbReference type="AlphaFoldDB" id="A0A0L6VZ30"/>
<dbReference type="CDD" id="cd06062">
    <property type="entry name" value="H2MP_MemB-H2up"/>
    <property type="match status" value="1"/>
</dbReference>
<evidence type="ECO:0000256" key="4">
    <source>
        <dbReference type="ARBA" id="ARBA00022801"/>
    </source>
</evidence>
<evidence type="ECO:0000256" key="3">
    <source>
        <dbReference type="ARBA" id="ARBA00022750"/>
    </source>
</evidence>
<gene>
    <name evidence="5" type="ORF">Tfer_2976</name>
</gene>
<dbReference type="Pfam" id="PF01750">
    <property type="entry name" value="HycI"/>
    <property type="match status" value="1"/>
</dbReference>
<proteinExistence type="inferred from homology"/>
<dbReference type="Gene3D" id="3.40.50.1450">
    <property type="entry name" value="HybD-like"/>
    <property type="match status" value="1"/>
</dbReference>
<dbReference type="PANTHER" id="PTHR30302">
    <property type="entry name" value="HYDROGENASE 1 MATURATION PROTEASE"/>
    <property type="match status" value="1"/>
</dbReference>
<keyword evidence="6" id="KW-1185">Reference proteome</keyword>
<dbReference type="RefSeq" id="WP_083436969.1">
    <property type="nucleotide sequence ID" value="NZ_LGTE01000030.1"/>
</dbReference>
<organism evidence="5 6">
    <name type="scientific">Thermincola ferriacetica</name>
    <dbReference type="NCBI Taxonomy" id="281456"/>
    <lineage>
        <taxon>Bacteria</taxon>
        <taxon>Bacillati</taxon>
        <taxon>Bacillota</taxon>
        <taxon>Clostridia</taxon>
        <taxon>Eubacteriales</taxon>
        <taxon>Thermincolaceae</taxon>
        <taxon>Thermincola</taxon>
    </lineage>
</organism>
<dbReference type="GO" id="GO:0004190">
    <property type="term" value="F:aspartic-type endopeptidase activity"/>
    <property type="evidence" value="ECO:0007669"/>
    <property type="project" value="UniProtKB-KW"/>
</dbReference>
<keyword evidence="3" id="KW-0064">Aspartyl protease</keyword>
<evidence type="ECO:0000313" key="5">
    <source>
        <dbReference type="EMBL" id="KNZ68456.1"/>
    </source>
</evidence>
<dbReference type="NCBIfam" id="TIGR00072">
    <property type="entry name" value="hydrog_prot"/>
    <property type="match status" value="1"/>
</dbReference>
<dbReference type="InterPro" id="IPR000671">
    <property type="entry name" value="Peptidase_A31"/>
</dbReference>
<dbReference type="PRINTS" id="PR00446">
    <property type="entry name" value="HYDRGNUPTAKE"/>
</dbReference>
<dbReference type="GO" id="GO:0008047">
    <property type="term" value="F:enzyme activator activity"/>
    <property type="evidence" value="ECO:0007669"/>
    <property type="project" value="InterPro"/>
</dbReference>
<accession>A0A0L6VZ30</accession>
<comment type="similarity">
    <text evidence="1">Belongs to the peptidase A31 family.</text>
</comment>
<reference evidence="6" key="1">
    <citation type="submission" date="2015-07" db="EMBL/GenBank/DDBJ databases">
        <title>Complete Genome of Thermincola ferriacetica strain Z-0001T.</title>
        <authorList>
            <person name="Lusk B."/>
            <person name="Badalamenti J.P."/>
            <person name="Parameswaran P."/>
            <person name="Bond D.R."/>
            <person name="Torres C.I."/>
        </authorList>
    </citation>
    <scope>NUCLEOTIDE SEQUENCE [LARGE SCALE GENOMIC DNA]</scope>
    <source>
        <strain evidence="6">Z-0001</strain>
    </source>
</reference>
<dbReference type="GO" id="GO:0016485">
    <property type="term" value="P:protein processing"/>
    <property type="evidence" value="ECO:0007669"/>
    <property type="project" value="TreeGrafter"/>
</dbReference>
<evidence type="ECO:0000256" key="1">
    <source>
        <dbReference type="ARBA" id="ARBA00006814"/>
    </source>
</evidence>
<dbReference type="SUPFAM" id="SSF53163">
    <property type="entry name" value="HybD-like"/>
    <property type="match status" value="1"/>
</dbReference>
<comment type="caution">
    <text evidence="5">The sequence shown here is derived from an EMBL/GenBank/DDBJ whole genome shotgun (WGS) entry which is preliminary data.</text>
</comment>
<dbReference type="InterPro" id="IPR023430">
    <property type="entry name" value="Pept_HybD-like_dom_sf"/>
</dbReference>
<keyword evidence="2 5" id="KW-0645">Protease</keyword>
<protein>
    <submittedName>
        <fullName evidence="5">Hydrogenase maturation protease</fullName>
    </submittedName>
</protein>
<dbReference type="Proteomes" id="UP000037175">
    <property type="component" value="Unassembled WGS sequence"/>
</dbReference>
<name>A0A0L6VZ30_9FIRM</name>
<dbReference type="PANTHER" id="PTHR30302:SF1">
    <property type="entry name" value="HYDROGENASE 2 MATURATION PROTEASE"/>
    <property type="match status" value="1"/>
</dbReference>